<dbReference type="RefSeq" id="WP_344992066.1">
    <property type="nucleotide sequence ID" value="NZ_BAABFR010000011.1"/>
</dbReference>
<feature type="region of interest" description="Disordered" evidence="1">
    <location>
        <begin position="133"/>
        <end position="162"/>
    </location>
</feature>
<evidence type="ECO:0000256" key="1">
    <source>
        <dbReference type="SAM" id="MobiDB-lite"/>
    </source>
</evidence>
<feature type="compositionally biased region" description="Basic and acidic residues" evidence="1">
    <location>
        <begin position="133"/>
        <end position="155"/>
    </location>
</feature>
<evidence type="ECO:0008006" key="4">
    <source>
        <dbReference type="Google" id="ProtNLM"/>
    </source>
</evidence>
<reference evidence="3" key="1">
    <citation type="journal article" date="2019" name="Int. J. Syst. Evol. Microbiol.">
        <title>The Global Catalogue of Microorganisms (GCM) 10K type strain sequencing project: providing services to taxonomists for standard genome sequencing and annotation.</title>
        <authorList>
            <consortium name="The Broad Institute Genomics Platform"/>
            <consortium name="The Broad Institute Genome Sequencing Center for Infectious Disease"/>
            <person name="Wu L."/>
            <person name="Ma J."/>
        </authorList>
    </citation>
    <scope>NUCLEOTIDE SEQUENCE [LARGE SCALE GENOMIC DNA]</scope>
    <source>
        <strain evidence="3">JCM 17688</strain>
    </source>
</reference>
<dbReference type="Pfam" id="PF13671">
    <property type="entry name" value="AAA_33"/>
    <property type="match status" value="1"/>
</dbReference>
<gene>
    <name evidence="2" type="ORF">GCM10023147_11100</name>
</gene>
<organism evidence="2 3">
    <name type="scientific">Tsukamurella soli</name>
    <dbReference type="NCBI Taxonomy" id="644556"/>
    <lineage>
        <taxon>Bacteria</taxon>
        <taxon>Bacillati</taxon>
        <taxon>Actinomycetota</taxon>
        <taxon>Actinomycetes</taxon>
        <taxon>Mycobacteriales</taxon>
        <taxon>Tsukamurellaceae</taxon>
        <taxon>Tsukamurella</taxon>
    </lineage>
</organism>
<keyword evidence="3" id="KW-1185">Reference proteome</keyword>
<dbReference type="Gene3D" id="3.40.50.300">
    <property type="entry name" value="P-loop containing nucleotide triphosphate hydrolases"/>
    <property type="match status" value="1"/>
</dbReference>
<accession>A0ABP8J8Y8</accession>
<comment type="caution">
    <text evidence="2">The sequence shown here is derived from an EMBL/GenBank/DDBJ whole genome shotgun (WGS) entry which is preliminary data.</text>
</comment>
<evidence type="ECO:0000313" key="3">
    <source>
        <dbReference type="Proteomes" id="UP001500635"/>
    </source>
</evidence>
<dbReference type="Proteomes" id="UP001500635">
    <property type="component" value="Unassembled WGS sequence"/>
</dbReference>
<name>A0ABP8J8Y8_9ACTN</name>
<sequence length="182" mass="19454">MQAGANSPVLVVTGAAGSGKSTLGRALARALRAPLIDLDSMTNPLLDELGPALGSEHWNSPGPMSERIRRGRYASLRAAASDLVSVGQRPVLVAPFTRELAGGDEWAALMGSVWPREVRVVYLTGPATVFEQRRRQRGAERDRHRVAATSPDRRPAIPHLELDATTGTDELVDLVLAAFEAG</sequence>
<dbReference type="EMBL" id="BAABFR010000011">
    <property type="protein sequence ID" value="GAA4387083.1"/>
    <property type="molecule type" value="Genomic_DNA"/>
</dbReference>
<dbReference type="SUPFAM" id="SSF52540">
    <property type="entry name" value="P-loop containing nucleoside triphosphate hydrolases"/>
    <property type="match status" value="1"/>
</dbReference>
<evidence type="ECO:0000313" key="2">
    <source>
        <dbReference type="EMBL" id="GAA4387083.1"/>
    </source>
</evidence>
<protein>
    <recommendedName>
        <fullName evidence="4">AAA domain-containing protein</fullName>
    </recommendedName>
</protein>
<proteinExistence type="predicted"/>
<dbReference type="InterPro" id="IPR027417">
    <property type="entry name" value="P-loop_NTPase"/>
</dbReference>